<sequence>MLDRGNFAFYLILGAVTMSTNNAENITIWRLTDGKPGHQSQSLGLVNALKRKMPCESFDIPVSGRLQPVFDLLSTTWPAGQGLPLPDLIVGAGHRTHLHMLAAKKVYGGQTIVLMQPSLPVSFFDLSLIPEHDYYQGGGNVLETRGVLNPIHAAGEHKKNEGLIMIGGPSKHCDWNESQLISQVTQLCKQNPRIHYTLTTSPRTPANFATHMLGFKLENLTIVPFEETDRNWVAQQLAACYSAWISEDSVSMVYEALTAKTAVGILNMPVKRDNRVSRGLSKLVGDGYAVRFDSLGHYKSRLQPVPGFMESERCADWIMKNWLDGVVQPQTLPIPQLS</sequence>
<comment type="caution">
    <text evidence="1">The sequence shown here is derived from an EMBL/GenBank/DDBJ whole genome shotgun (WGS) entry which is preliminary data.</text>
</comment>
<keyword evidence="2" id="KW-1185">Reference proteome</keyword>
<dbReference type="Proteomes" id="UP001161423">
    <property type="component" value="Unassembled WGS sequence"/>
</dbReference>
<evidence type="ECO:0000313" key="1">
    <source>
        <dbReference type="EMBL" id="GLQ00792.1"/>
    </source>
</evidence>
<protein>
    <submittedName>
        <fullName evidence="1">Nucleoside-diphosphate sugar epimerase</fullName>
    </submittedName>
</protein>
<reference evidence="1" key="2">
    <citation type="submission" date="2023-01" db="EMBL/GenBank/DDBJ databases">
        <title>Draft genome sequence of Methylophaga thalassica strain NBRC 102424.</title>
        <authorList>
            <person name="Sun Q."/>
            <person name="Mori K."/>
        </authorList>
    </citation>
    <scope>NUCLEOTIDE SEQUENCE</scope>
    <source>
        <strain evidence="1">NBRC 102424</strain>
    </source>
</reference>
<dbReference type="InterPro" id="IPR009367">
    <property type="entry name" value="Elm1-like"/>
</dbReference>
<dbReference type="Pfam" id="PF06258">
    <property type="entry name" value="Mito_fiss_Elm1"/>
    <property type="match status" value="1"/>
</dbReference>
<reference evidence="1" key="1">
    <citation type="journal article" date="2014" name="Int. J. Syst. Evol. Microbiol.">
        <title>Complete genome of a new Firmicutes species belonging to the dominant human colonic microbiota ('Ruminococcus bicirculans') reveals two chromosomes and a selective capacity to utilize plant glucans.</title>
        <authorList>
            <consortium name="NISC Comparative Sequencing Program"/>
            <person name="Wegmann U."/>
            <person name="Louis P."/>
            <person name="Goesmann A."/>
            <person name="Henrissat B."/>
            <person name="Duncan S.H."/>
            <person name="Flint H.J."/>
        </authorList>
    </citation>
    <scope>NUCLEOTIDE SEQUENCE</scope>
    <source>
        <strain evidence="1">NBRC 102424</strain>
    </source>
</reference>
<evidence type="ECO:0000313" key="2">
    <source>
        <dbReference type="Proteomes" id="UP001161423"/>
    </source>
</evidence>
<name>A0ABQ5TZC6_9GAMM</name>
<dbReference type="EMBL" id="BSND01000013">
    <property type="protein sequence ID" value="GLQ00792.1"/>
    <property type="molecule type" value="Genomic_DNA"/>
</dbReference>
<gene>
    <name evidence="1" type="ORF">GCM10007891_26450</name>
</gene>
<accession>A0ABQ5TZC6</accession>
<proteinExistence type="predicted"/>
<organism evidence="1 2">
    <name type="scientific">Methylophaga thalassica</name>
    <dbReference type="NCBI Taxonomy" id="40223"/>
    <lineage>
        <taxon>Bacteria</taxon>
        <taxon>Pseudomonadati</taxon>
        <taxon>Pseudomonadota</taxon>
        <taxon>Gammaproteobacteria</taxon>
        <taxon>Thiotrichales</taxon>
        <taxon>Piscirickettsiaceae</taxon>
        <taxon>Methylophaga</taxon>
    </lineage>
</organism>